<organism evidence="3 4">
    <name type="scientific">Lasiosphaeria ovina</name>
    <dbReference type="NCBI Taxonomy" id="92902"/>
    <lineage>
        <taxon>Eukaryota</taxon>
        <taxon>Fungi</taxon>
        <taxon>Dikarya</taxon>
        <taxon>Ascomycota</taxon>
        <taxon>Pezizomycotina</taxon>
        <taxon>Sordariomycetes</taxon>
        <taxon>Sordariomycetidae</taxon>
        <taxon>Sordariales</taxon>
        <taxon>Lasiosphaeriaceae</taxon>
        <taxon>Lasiosphaeria</taxon>
    </lineage>
</organism>
<dbReference type="InterPro" id="IPR007306">
    <property type="entry name" value="Rit1"/>
</dbReference>
<sequence length="520" mass="55375">MATPPSPSPSPPPPPSLPSLAEVIFSSEQANHNFSRILGDLKRANLSITNRLRSIRHDAAFVARVAAARRPLPLPLVANERCGSWYIDPALKAASAYFKSTDGHTGQWKFSTRRVNLHLLDLIAQHNGFWPARAGLGVATGSCIIVDSTRRGKRIPDALSKTVPIWCAVLNRALFPEAPAAWHALHVPPNVVSASEQSQIEARLPRFVADFLALEIDLAPLQQRLRNKPLRPLWVTQDDFHDDDDFEGSGSELGLYPVVCCTSSRRVAGGTEVGEGAGYIQGAGDDTENWALGLTAPLFWAHADALLTTPEHELPALIQRLVAAADAVTVTTELVQVAPCLAIGVLPPSPAARAALTVASASGATTCVVALVPAATDAASWEKSPSHLEVGLGGKSKAASRALRAALPRICDFVSRFLLRPDGDDDVGGGSSLGGAAEKRAVAIVCESGKDLSVGVALALYCWCFDSSGQNLLLVGGDREPFTKTKIRVKLGHILNRVPDANPSRATLQSVNSFLMGWRE</sequence>
<dbReference type="GO" id="GO:0019988">
    <property type="term" value="P:charged-tRNA amino acid modification"/>
    <property type="evidence" value="ECO:0007669"/>
    <property type="project" value="InterPro"/>
</dbReference>
<name>A0AAE0N7R8_9PEZI</name>
<dbReference type="PIRSF" id="PIRSF007747">
    <property type="entry name" value="Ribosyl_Ptfrase"/>
    <property type="match status" value="1"/>
</dbReference>
<dbReference type="Pfam" id="PF17184">
    <property type="entry name" value="Rit1_C"/>
    <property type="match status" value="1"/>
</dbReference>
<protein>
    <submittedName>
        <fullName evidence="3">tRNA A64-2'-O-ribosylphosphate transferase</fullName>
    </submittedName>
</protein>
<evidence type="ECO:0000313" key="3">
    <source>
        <dbReference type="EMBL" id="KAK3373856.1"/>
    </source>
</evidence>
<accession>A0AAE0N7R8</accession>
<dbReference type="GO" id="GO:0043399">
    <property type="term" value="F:tRNA adenosine(64)-2'-O-ribosylphosphate transferase activity"/>
    <property type="evidence" value="ECO:0007669"/>
    <property type="project" value="InterPro"/>
</dbReference>
<keyword evidence="4" id="KW-1185">Reference proteome</keyword>
<dbReference type="InterPro" id="IPR033449">
    <property type="entry name" value="Rit1_N"/>
</dbReference>
<dbReference type="AlphaFoldDB" id="A0AAE0N7R8"/>
<dbReference type="Pfam" id="PF04179">
    <property type="entry name" value="Init_tRNA_PT"/>
    <property type="match status" value="1"/>
</dbReference>
<comment type="caution">
    <text evidence="3">The sequence shown here is derived from an EMBL/GenBank/DDBJ whole genome shotgun (WGS) entry which is preliminary data.</text>
</comment>
<keyword evidence="3" id="KW-0808">Transferase</keyword>
<dbReference type="InterPro" id="IPR033421">
    <property type="entry name" value="Rit1_DUSP-like"/>
</dbReference>
<reference evidence="3" key="2">
    <citation type="submission" date="2023-06" db="EMBL/GenBank/DDBJ databases">
        <authorList>
            <consortium name="Lawrence Berkeley National Laboratory"/>
            <person name="Haridas S."/>
            <person name="Hensen N."/>
            <person name="Bonometti L."/>
            <person name="Westerberg I."/>
            <person name="Brannstrom I.O."/>
            <person name="Guillou S."/>
            <person name="Cros-Aarteil S."/>
            <person name="Calhoun S."/>
            <person name="Kuo A."/>
            <person name="Mondo S."/>
            <person name="Pangilinan J."/>
            <person name="Riley R."/>
            <person name="Labutti K."/>
            <person name="Andreopoulos B."/>
            <person name="Lipzen A."/>
            <person name="Chen C."/>
            <person name="Yanf M."/>
            <person name="Daum C."/>
            <person name="Ng V."/>
            <person name="Clum A."/>
            <person name="Steindorff A."/>
            <person name="Ohm R."/>
            <person name="Martin F."/>
            <person name="Silar P."/>
            <person name="Natvig D."/>
            <person name="Lalanne C."/>
            <person name="Gautier V."/>
            <person name="Ament-Velasquez S.L."/>
            <person name="Kruys A."/>
            <person name="Hutchinson M.I."/>
            <person name="Powell A.J."/>
            <person name="Barry K."/>
            <person name="Miller A.N."/>
            <person name="Grigoriev I.V."/>
            <person name="Debuchy R."/>
            <person name="Gladieux P."/>
            <person name="Thoren M.H."/>
            <person name="Johannesson H."/>
        </authorList>
    </citation>
    <scope>NUCLEOTIDE SEQUENCE</scope>
    <source>
        <strain evidence="3">CBS 958.72</strain>
    </source>
</reference>
<evidence type="ECO:0000313" key="4">
    <source>
        <dbReference type="Proteomes" id="UP001287356"/>
    </source>
</evidence>
<dbReference type="EMBL" id="JAULSN010000004">
    <property type="protein sequence ID" value="KAK3373856.1"/>
    <property type="molecule type" value="Genomic_DNA"/>
</dbReference>
<evidence type="ECO:0000259" key="1">
    <source>
        <dbReference type="Pfam" id="PF04179"/>
    </source>
</evidence>
<gene>
    <name evidence="3" type="ORF">B0T24DRAFT_679251</name>
</gene>
<dbReference type="PANTHER" id="PTHR31811:SF0">
    <property type="entry name" value="TRNA A64-2'-O-RIBOSYLPHOSPHATE TRANSFERASE"/>
    <property type="match status" value="1"/>
</dbReference>
<feature type="domain" description="Rit1 DUSP-like" evidence="1">
    <location>
        <begin position="387"/>
        <end position="515"/>
    </location>
</feature>
<reference evidence="3" key="1">
    <citation type="journal article" date="2023" name="Mol. Phylogenet. Evol.">
        <title>Genome-scale phylogeny and comparative genomics of the fungal order Sordariales.</title>
        <authorList>
            <person name="Hensen N."/>
            <person name="Bonometti L."/>
            <person name="Westerberg I."/>
            <person name="Brannstrom I.O."/>
            <person name="Guillou S."/>
            <person name="Cros-Aarteil S."/>
            <person name="Calhoun S."/>
            <person name="Haridas S."/>
            <person name="Kuo A."/>
            <person name="Mondo S."/>
            <person name="Pangilinan J."/>
            <person name="Riley R."/>
            <person name="LaButti K."/>
            <person name="Andreopoulos B."/>
            <person name="Lipzen A."/>
            <person name="Chen C."/>
            <person name="Yan M."/>
            <person name="Daum C."/>
            <person name="Ng V."/>
            <person name="Clum A."/>
            <person name="Steindorff A."/>
            <person name="Ohm R.A."/>
            <person name="Martin F."/>
            <person name="Silar P."/>
            <person name="Natvig D.O."/>
            <person name="Lalanne C."/>
            <person name="Gautier V."/>
            <person name="Ament-Velasquez S.L."/>
            <person name="Kruys A."/>
            <person name="Hutchinson M.I."/>
            <person name="Powell A.J."/>
            <person name="Barry K."/>
            <person name="Miller A.N."/>
            <person name="Grigoriev I.V."/>
            <person name="Debuchy R."/>
            <person name="Gladieux P."/>
            <person name="Hiltunen Thoren M."/>
            <person name="Johannesson H."/>
        </authorList>
    </citation>
    <scope>NUCLEOTIDE SEQUENCE</scope>
    <source>
        <strain evidence="3">CBS 958.72</strain>
    </source>
</reference>
<dbReference type="GO" id="GO:0005737">
    <property type="term" value="C:cytoplasm"/>
    <property type="evidence" value="ECO:0007669"/>
    <property type="project" value="TreeGrafter"/>
</dbReference>
<feature type="domain" description="Rit1 N-terminal" evidence="2">
    <location>
        <begin position="41"/>
        <end position="322"/>
    </location>
</feature>
<evidence type="ECO:0000259" key="2">
    <source>
        <dbReference type="Pfam" id="PF17184"/>
    </source>
</evidence>
<dbReference type="PANTHER" id="PTHR31811">
    <property type="entry name" value="TRNA A64-2'-O-RIBOSYLPHOSPHATE TRANSFERASE"/>
    <property type="match status" value="1"/>
</dbReference>
<proteinExistence type="predicted"/>
<dbReference type="Proteomes" id="UP001287356">
    <property type="component" value="Unassembled WGS sequence"/>
</dbReference>